<evidence type="ECO:0000259" key="1">
    <source>
        <dbReference type="PROSITE" id="PS50042"/>
    </source>
</evidence>
<comment type="caution">
    <text evidence="2">The sequence shown here is derived from an EMBL/GenBank/DDBJ whole genome shotgun (WGS) entry which is preliminary data.</text>
</comment>
<dbReference type="InterPro" id="IPR050397">
    <property type="entry name" value="Env_Response_Regulators"/>
</dbReference>
<dbReference type="Proteomes" id="UP000249061">
    <property type="component" value="Unassembled WGS sequence"/>
</dbReference>
<gene>
    <name evidence="2" type="ORF">DI536_11235</name>
</gene>
<dbReference type="PROSITE" id="PS50042">
    <property type="entry name" value="CNMP_BINDING_3"/>
    <property type="match status" value="1"/>
</dbReference>
<reference evidence="2 3" key="1">
    <citation type="submission" date="2017-08" db="EMBL/GenBank/DDBJ databases">
        <title>Infants hospitalized years apart are colonized by the same room-sourced microbial strains.</title>
        <authorList>
            <person name="Brooks B."/>
            <person name="Olm M.R."/>
            <person name="Firek B.A."/>
            <person name="Baker R."/>
            <person name="Thomas B.C."/>
            <person name="Morowitz M.J."/>
            <person name="Banfield J.F."/>
        </authorList>
    </citation>
    <scope>NUCLEOTIDE SEQUENCE [LARGE SCALE GENOMIC DNA]</scope>
    <source>
        <strain evidence="2">S2_003_000_R2_14</strain>
    </source>
</reference>
<dbReference type="SMART" id="SM00100">
    <property type="entry name" value="cNMP"/>
    <property type="match status" value="1"/>
</dbReference>
<organism evidence="2 3">
    <name type="scientific">Archangium gephyra</name>
    <dbReference type="NCBI Taxonomy" id="48"/>
    <lineage>
        <taxon>Bacteria</taxon>
        <taxon>Pseudomonadati</taxon>
        <taxon>Myxococcota</taxon>
        <taxon>Myxococcia</taxon>
        <taxon>Myxococcales</taxon>
        <taxon>Cystobacterineae</taxon>
        <taxon>Archangiaceae</taxon>
        <taxon>Archangium</taxon>
    </lineage>
</organism>
<protein>
    <recommendedName>
        <fullName evidence="1">Cyclic nucleotide-binding domain-containing protein</fullName>
    </recommendedName>
</protein>
<dbReference type="SUPFAM" id="SSF51206">
    <property type="entry name" value="cAMP-binding domain-like"/>
    <property type="match status" value="1"/>
</dbReference>
<dbReference type="Gene3D" id="2.60.120.10">
    <property type="entry name" value="Jelly Rolls"/>
    <property type="match status" value="1"/>
</dbReference>
<dbReference type="InterPro" id="IPR014710">
    <property type="entry name" value="RmlC-like_jellyroll"/>
</dbReference>
<feature type="domain" description="Cyclic nucleotide-binding" evidence="1">
    <location>
        <begin position="52"/>
        <end position="176"/>
    </location>
</feature>
<dbReference type="InterPro" id="IPR018490">
    <property type="entry name" value="cNMP-bd_dom_sf"/>
</dbReference>
<dbReference type="EMBL" id="QFQP01000008">
    <property type="protein sequence ID" value="PZR13897.1"/>
    <property type="molecule type" value="Genomic_DNA"/>
</dbReference>
<dbReference type="PANTHER" id="PTHR24567">
    <property type="entry name" value="CRP FAMILY TRANSCRIPTIONAL REGULATORY PROTEIN"/>
    <property type="match status" value="1"/>
</dbReference>
<name>A0A2W5TJB2_9BACT</name>
<dbReference type="CDD" id="cd00038">
    <property type="entry name" value="CAP_ED"/>
    <property type="match status" value="1"/>
</dbReference>
<proteinExistence type="predicted"/>
<dbReference type="PANTHER" id="PTHR24567:SF74">
    <property type="entry name" value="HTH-TYPE TRANSCRIPTIONAL REGULATOR ARCR"/>
    <property type="match status" value="1"/>
</dbReference>
<evidence type="ECO:0000313" key="2">
    <source>
        <dbReference type="EMBL" id="PZR13897.1"/>
    </source>
</evidence>
<sequence length="196" mass="22047">MGHVPRVAPPLTTVAHSRRVSEGVRIRFRAVELELTGFGEFEGVELLQKLHLFQKLTFDETTRLGSLIQYLDVPEGTVVIEQNALGDALYVIGKGEVIVSRDADGDGRHEKHEEIGRLREGELFGEMSLIDDVLTSARVTTAVPSRLLKMPRAEFEAMLAQDDKLAVKVYRSFIRTMAERLRRTSAQLSRTQAFVR</sequence>
<dbReference type="AlphaFoldDB" id="A0A2W5TJB2"/>
<accession>A0A2W5TJB2</accession>
<dbReference type="GO" id="GO:0003700">
    <property type="term" value="F:DNA-binding transcription factor activity"/>
    <property type="evidence" value="ECO:0007669"/>
    <property type="project" value="TreeGrafter"/>
</dbReference>
<dbReference type="InterPro" id="IPR000595">
    <property type="entry name" value="cNMP-bd_dom"/>
</dbReference>
<dbReference type="Pfam" id="PF00027">
    <property type="entry name" value="cNMP_binding"/>
    <property type="match status" value="1"/>
</dbReference>
<evidence type="ECO:0000313" key="3">
    <source>
        <dbReference type="Proteomes" id="UP000249061"/>
    </source>
</evidence>
<dbReference type="GO" id="GO:0005829">
    <property type="term" value="C:cytosol"/>
    <property type="evidence" value="ECO:0007669"/>
    <property type="project" value="TreeGrafter"/>
</dbReference>